<dbReference type="AlphaFoldDB" id="A0A2P5XT50"/>
<dbReference type="EMBL" id="KZ664272">
    <property type="protein sequence ID" value="PPS06512.1"/>
    <property type="molecule type" value="Genomic_DNA"/>
</dbReference>
<gene>
    <name evidence="1" type="ORF">GOBAR_AA14133</name>
</gene>
<name>A0A2P5XT50_GOSBA</name>
<accession>A0A2P5XT50</accession>
<dbReference type="Proteomes" id="UP000239757">
    <property type="component" value="Unassembled WGS sequence"/>
</dbReference>
<sequence>MVVVLAVLSIEGGKVDEREEEIEQGTSWKEATLDDRGIGYRRNLIVKRRGGSDGLQIVRMLLLDRGMDTD</sequence>
<evidence type="ECO:0000313" key="2">
    <source>
        <dbReference type="Proteomes" id="UP000239757"/>
    </source>
</evidence>
<reference evidence="1 2" key="1">
    <citation type="submission" date="2015-01" db="EMBL/GenBank/DDBJ databases">
        <title>Genome of allotetraploid Gossypium barbadense reveals genomic plasticity and fiber elongation in cotton evolution.</title>
        <authorList>
            <person name="Chen X."/>
            <person name="Liu X."/>
            <person name="Zhao B."/>
            <person name="Zheng H."/>
            <person name="Hu Y."/>
            <person name="Lu G."/>
            <person name="Yang C."/>
            <person name="Chen J."/>
            <person name="Shan C."/>
            <person name="Zhang L."/>
            <person name="Zhou Y."/>
            <person name="Wang L."/>
            <person name="Guo W."/>
            <person name="Bai Y."/>
            <person name="Ruan J."/>
            <person name="Shangguan X."/>
            <person name="Mao Y."/>
            <person name="Jiang J."/>
            <person name="Zhu Y."/>
            <person name="Lei J."/>
            <person name="Kang H."/>
            <person name="Chen S."/>
            <person name="He X."/>
            <person name="Wang R."/>
            <person name="Wang Y."/>
            <person name="Chen J."/>
            <person name="Wang L."/>
            <person name="Yu S."/>
            <person name="Wang B."/>
            <person name="Wei J."/>
            <person name="Song S."/>
            <person name="Lu X."/>
            <person name="Gao Z."/>
            <person name="Gu W."/>
            <person name="Deng X."/>
            <person name="Ma D."/>
            <person name="Wang S."/>
            <person name="Liang W."/>
            <person name="Fang L."/>
            <person name="Cai C."/>
            <person name="Zhu X."/>
            <person name="Zhou B."/>
            <person name="Zhang Y."/>
            <person name="Chen Z."/>
            <person name="Xu S."/>
            <person name="Zhu R."/>
            <person name="Wang S."/>
            <person name="Zhang T."/>
            <person name="Zhao G."/>
        </authorList>
    </citation>
    <scope>NUCLEOTIDE SEQUENCE [LARGE SCALE GENOMIC DNA]</scope>
    <source>
        <strain evidence="2">cv. Xinhai21</strain>
        <tissue evidence="1">Leaf</tissue>
    </source>
</reference>
<proteinExistence type="predicted"/>
<protein>
    <submittedName>
        <fullName evidence="1">Uncharacterized protein</fullName>
    </submittedName>
</protein>
<evidence type="ECO:0000313" key="1">
    <source>
        <dbReference type="EMBL" id="PPS06512.1"/>
    </source>
</evidence>
<organism evidence="1 2">
    <name type="scientific">Gossypium barbadense</name>
    <name type="common">Sea Island cotton</name>
    <name type="synonym">Hibiscus barbadensis</name>
    <dbReference type="NCBI Taxonomy" id="3634"/>
    <lineage>
        <taxon>Eukaryota</taxon>
        <taxon>Viridiplantae</taxon>
        <taxon>Streptophyta</taxon>
        <taxon>Embryophyta</taxon>
        <taxon>Tracheophyta</taxon>
        <taxon>Spermatophyta</taxon>
        <taxon>Magnoliopsida</taxon>
        <taxon>eudicotyledons</taxon>
        <taxon>Gunneridae</taxon>
        <taxon>Pentapetalae</taxon>
        <taxon>rosids</taxon>
        <taxon>malvids</taxon>
        <taxon>Malvales</taxon>
        <taxon>Malvaceae</taxon>
        <taxon>Malvoideae</taxon>
        <taxon>Gossypium</taxon>
    </lineage>
</organism>